<dbReference type="NCBIfam" id="TIGR02937">
    <property type="entry name" value="sigma70-ECF"/>
    <property type="match status" value="1"/>
</dbReference>
<organism evidence="7 8">
    <name type="scientific">Paenibacillus xanthanilyticus</name>
    <dbReference type="NCBI Taxonomy" id="1783531"/>
    <lineage>
        <taxon>Bacteria</taxon>
        <taxon>Bacillati</taxon>
        <taxon>Bacillota</taxon>
        <taxon>Bacilli</taxon>
        <taxon>Bacillales</taxon>
        <taxon>Paenibacillaceae</taxon>
        <taxon>Paenibacillus</taxon>
    </lineage>
</organism>
<dbReference type="EMBL" id="JBHSAM010000028">
    <property type="protein sequence ID" value="MFC4101459.1"/>
    <property type="molecule type" value="Genomic_DNA"/>
</dbReference>
<dbReference type="InterPro" id="IPR013325">
    <property type="entry name" value="RNA_pol_sigma_r2"/>
</dbReference>
<evidence type="ECO:0000313" key="7">
    <source>
        <dbReference type="EMBL" id="MFC4101459.1"/>
    </source>
</evidence>
<evidence type="ECO:0000259" key="6">
    <source>
        <dbReference type="Pfam" id="PF08281"/>
    </source>
</evidence>
<dbReference type="Pfam" id="PF04542">
    <property type="entry name" value="Sigma70_r2"/>
    <property type="match status" value="1"/>
</dbReference>
<dbReference type="InterPro" id="IPR039425">
    <property type="entry name" value="RNA_pol_sigma-70-like"/>
</dbReference>
<comment type="similarity">
    <text evidence="1">Belongs to the sigma-70 factor family. ECF subfamily.</text>
</comment>
<accession>A0ABV8K622</accession>
<protein>
    <submittedName>
        <fullName evidence="7">Sigma-70 family RNA polymerase sigma factor</fullName>
    </submittedName>
</protein>
<proteinExistence type="inferred from homology"/>
<keyword evidence="2" id="KW-0805">Transcription regulation</keyword>
<keyword evidence="3" id="KW-0731">Sigma factor</keyword>
<dbReference type="RefSeq" id="WP_377720075.1">
    <property type="nucleotide sequence ID" value="NZ_JBHSAM010000028.1"/>
</dbReference>
<dbReference type="Pfam" id="PF08281">
    <property type="entry name" value="Sigma70_r4_2"/>
    <property type="match status" value="1"/>
</dbReference>
<dbReference type="InterPro" id="IPR007627">
    <property type="entry name" value="RNA_pol_sigma70_r2"/>
</dbReference>
<dbReference type="PANTHER" id="PTHR43133:SF51">
    <property type="entry name" value="RNA POLYMERASE SIGMA FACTOR"/>
    <property type="match status" value="1"/>
</dbReference>
<name>A0ABV8K622_9BACL</name>
<feature type="domain" description="RNA polymerase sigma factor 70 region 4 type 2" evidence="6">
    <location>
        <begin position="110"/>
        <end position="161"/>
    </location>
</feature>
<dbReference type="SUPFAM" id="SSF88946">
    <property type="entry name" value="Sigma2 domain of RNA polymerase sigma factors"/>
    <property type="match status" value="1"/>
</dbReference>
<dbReference type="CDD" id="cd06171">
    <property type="entry name" value="Sigma70_r4"/>
    <property type="match status" value="1"/>
</dbReference>
<dbReference type="Gene3D" id="1.10.10.10">
    <property type="entry name" value="Winged helix-like DNA-binding domain superfamily/Winged helix DNA-binding domain"/>
    <property type="match status" value="1"/>
</dbReference>
<keyword evidence="8" id="KW-1185">Reference proteome</keyword>
<evidence type="ECO:0000256" key="1">
    <source>
        <dbReference type="ARBA" id="ARBA00010641"/>
    </source>
</evidence>
<evidence type="ECO:0000256" key="3">
    <source>
        <dbReference type="ARBA" id="ARBA00023082"/>
    </source>
</evidence>
<dbReference type="PANTHER" id="PTHR43133">
    <property type="entry name" value="RNA POLYMERASE ECF-TYPE SIGMA FACTO"/>
    <property type="match status" value="1"/>
</dbReference>
<gene>
    <name evidence="7" type="ORF">ACFOZ8_17590</name>
</gene>
<dbReference type="InterPro" id="IPR013324">
    <property type="entry name" value="RNA_pol_sigma_r3/r4-like"/>
</dbReference>
<feature type="domain" description="RNA polymerase sigma-70 region 2" evidence="5">
    <location>
        <begin position="21"/>
        <end position="89"/>
    </location>
</feature>
<dbReference type="Proteomes" id="UP001595715">
    <property type="component" value="Unassembled WGS sequence"/>
</dbReference>
<sequence>MSMTKLAANAVNGDADAFLDLVKQLENSLYAMAKSILSKDEDVADALQETIIKAYKSVTSLREPKFFKTWMFRILINECRNLIAQRSRTDVVAEIPTNAVAPTDDYAKIDLREAVDRLEEPQRIAVILHYYEDLPIRQVALALDISESAAKMRLLRARDTLQRSLSTFREGKMSYGSI</sequence>
<keyword evidence="4" id="KW-0804">Transcription</keyword>
<reference evidence="8" key="1">
    <citation type="journal article" date="2019" name="Int. J. Syst. Evol. Microbiol.">
        <title>The Global Catalogue of Microorganisms (GCM) 10K type strain sequencing project: providing services to taxonomists for standard genome sequencing and annotation.</title>
        <authorList>
            <consortium name="The Broad Institute Genomics Platform"/>
            <consortium name="The Broad Institute Genome Sequencing Center for Infectious Disease"/>
            <person name="Wu L."/>
            <person name="Ma J."/>
        </authorList>
    </citation>
    <scope>NUCLEOTIDE SEQUENCE [LARGE SCALE GENOMIC DNA]</scope>
    <source>
        <strain evidence="8">IBRC-M 10987</strain>
    </source>
</reference>
<dbReference type="SUPFAM" id="SSF88659">
    <property type="entry name" value="Sigma3 and sigma4 domains of RNA polymerase sigma factors"/>
    <property type="match status" value="1"/>
</dbReference>
<dbReference type="InterPro" id="IPR014284">
    <property type="entry name" value="RNA_pol_sigma-70_dom"/>
</dbReference>
<evidence type="ECO:0000259" key="5">
    <source>
        <dbReference type="Pfam" id="PF04542"/>
    </source>
</evidence>
<evidence type="ECO:0000256" key="4">
    <source>
        <dbReference type="ARBA" id="ARBA00023163"/>
    </source>
</evidence>
<comment type="caution">
    <text evidence="7">The sequence shown here is derived from an EMBL/GenBank/DDBJ whole genome shotgun (WGS) entry which is preliminary data.</text>
</comment>
<dbReference type="InterPro" id="IPR013249">
    <property type="entry name" value="RNA_pol_sigma70_r4_t2"/>
</dbReference>
<dbReference type="Gene3D" id="1.10.1740.10">
    <property type="match status" value="1"/>
</dbReference>
<evidence type="ECO:0000313" key="8">
    <source>
        <dbReference type="Proteomes" id="UP001595715"/>
    </source>
</evidence>
<evidence type="ECO:0000256" key="2">
    <source>
        <dbReference type="ARBA" id="ARBA00023015"/>
    </source>
</evidence>
<dbReference type="InterPro" id="IPR036388">
    <property type="entry name" value="WH-like_DNA-bd_sf"/>
</dbReference>